<organism evidence="1 2">
    <name type="scientific">Decorospora gaudefroyi</name>
    <dbReference type="NCBI Taxonomy" id="184978"/>
    <lineage>
        <taxon>Eukaryota</taxon>
        <taxon>Fungi</taxon>
        <taxon>Dikarya</taxon>
        <taxon>Ascomycota</taxon>
        <taxon>Pezizomycotina</taxon>
        <taxon>Dothideomycetes</taxon>
        <taxon>Pleosporomycetidae</taxon>
        <taxon>Pleosporales</taxon>
        <taxon>Pleosporineae</taxon>
        <taxon>Pleosporaceae</taxon>
        <taxon>Decorospora</taxon>
    </lineage>
</organism>
<dbReference type="Proteomes" id="UP000800040">
    <property type="component" value="Unassembled WGS sequence"/>
</dbReference>
<name>A0A6A5K4F1_9PLEO</name>
<proteinExistence type="predicted"/>
<dbReference type="InterPro" id="IPR027796">
    <property type="entry name" value="OTT_1508_deam-like"/>
</dbReference>
<sequence>MLQRHHQLQEVKAKKLYPRLVLFKALSRFKDKSKPRHRSHDPICDARRDFLDAFAYLCDIQKDGKTVTAAALQKLTESNFLWLAANEGISDDIMSYAGQVLKQLKTANAENRRFVQDAIFNLAVEKCASRIRFYKNQVRNHARSCVMTLENRERDEIVTLLRRKLGRLAKPPANFTTEAYVDLCYDMRSEEINHIKAYSSKTDDDFEKLAHYTWRIGATRAAANIVVEAMLALPSLRRISHIRRVDEPVVVQKTLHATCTSPHKLLHRIFTDSASRNPLSFQQPFHRLYELDPPLTRPIHTVMTASENIVTRVHAELQIADTFSRAQDIKFVDNDKYIGCSKPACYFCYTWLCNHKHRYVEPATHYKVIPGCRGPDHDLNESGAGVMVEMYGRVSRQVGQDILEFLQRSGESRVQYMSTDAGSRAPSRLSVLGS</sequence>
<accession>A0A6A5K4F1</accession>
<dbReference type="Pfam" id="PF14441">
    <property type="entry name" value="OTT_1508_deam"/>
    <property type="match status" value="1"/>
</dbReference>
<evidence type="ECO:0000313" key="1">
    <source>
        <dbReference type="EMBL" id="KAF1829577.1"/>
    </source>
</evidence>
<reference evidence="1" key="1">
    <citation type="submission" date="2020-01" db="EMBL/GenBank/DDBJ databases">
        <authorList>
            <consortium name="DOE Joint Genome Institute"/>
            <person name="Haridas S."/>
            <person name="Albert R."/>
            <person name="Binder M."/>
            <person name="Bloem J."/>
            <person name="Labutti K."/>
            <person name="Salamov A."/>
            <person name="Andreopoulos B."/>
            <person name="Baker S.E."/>
            <person name="Barry K."/>
            <person name="Bills G."/>
            <person name="Bluhm B.H."/>
            <person name="Cannon C."/>
            <person name="Castanera R."/>
            <person name="Culley D.E."/>
            <person name="Daum C."/>
            <person name="Ezra D."/>
            <person name="Gonzalez J.B."/>
            <person name="Henrissat B."/>
            <person name="Kuo A."/>
            <person name="Liang C."/>
            <person name="Lipzen A."/>
            <person name="Lutzoni F."/>
            <person name="Magnuson J."/>
            <person name="Mondo S."/>
            <person name="Nolan M."/>
            <person name="Ohm R."/>
            <person name="Pangilinan J."/>
            <person name="Park H.-J."/>
            <person name="Ramirez L."/>
            <person name="Alfaro M."/>
            <person name="Sun H."/>
            <person name="Tritt A."/>
            <person name="Yoshinaga Y."/>
            <person name="Zwiers L.-H."/>
            <person name="Turgeon B.G."/>
            <person name="Goodwin S.B."/>
            <person name="Spatafora J.W."/>
            <person name="Crous P.W."/>
            <person name="Grigoriev I.V."/>
        </authorList>
    </citation>
    <scope>NUCLEOTIDE SEQUENCE</scope>
    <source>
        <strain evidence="1">P77</strain>
    </source>
</reference>
<dbReference type="PANTHER" id="PTHR42037:SF1">
    <property type="match status" value="1"/>
</dbReference>
<protein>
    <submittedName>
        <fullName evidence="1">Uncharacterized protein</fullName>
    </submittedName>
</protein>
<keyword evidence="2" id="KW-1185">Reference proteome</keyword>
<evidence type="ECO:0000313" key="2">
    <source>
        <dbReference type="Proteomes" id="UP000800040"/>
    </source>
</evidence>
<dbReference type="AlphaFoldDB" id="A0A6A5K4F1"/>
<dbReference type="PANTHER" id="PTHR42037">
    <property type="match status" value="1"/>
</dbReference>
<dbReference type="EMBL" id="ML975435">
    <property type="protein sequence ID" value="KAF1829577.1"/>
    <property type="molecule type" value="Genomic_DNA"/>
</dbReference>
<gene>
    <name evidence="1" type="ORF">BDW02DRAFT_592514</name>
</gene>
<dbReference type="OrthoDB" id="3251507at2759"/>